<protein>
    <submittedName>
        <fullName evidence="2">Uncharacterized protein</fullName>
    </submittedName>
</protein>
<feature type="compositionally biased region" description="Low complexity" evidence="1">
    <location>
        <begin position="182"/>
        <end position="214"/>
    </location>
</feature>
<dbReference type="EMBL" id="JAUEDM010000001">
    <property type="protein sequence ID" value="KAK3331508.1"/>
    <property type="molecule type" value="Genomic_DNA"/>
</dbReference>
<feature type="compositionally biased region" description="Polar residues" evidence="1">
    <location>
        <begin position="253"/>
        <end position="266"/>
    </location>
</feature>
<reference evidence="2" key="2">
    <citation type="submission" date="2023-06" db="EMBL/GenBank/DDBJ databases">
        <authorList>
            <consortium name="Lawrence Berkeley National Laboratory"/>
            <person name="Haridas S."/>
            <person name="Hensen N."/>
            <person name="Bonometti L."/>
            <person name="Westerberg I."/>
            <person name="Brannstrom I.O."/>
            <person name="Guillou S."/>
            <person name="Cros-Aarteil S."/>
            <person name="Calhoun S."/>
            <person name="Kuo A."/>
            <person name="Mondo S."/>
            <person name="Pangilinan J."/>
            <person name="Riley R."/>
            <person name="Labutti K."/>
            <person name="Andreopoulos B."/>
            <person name="Lipzen A."/>
            <person name="Chen C."/>
            <person name="Yanf M."/>
            <person name="Daum C."/>
            <person name="Ng V."/>
            <person name="Clum A."/>
            <person name="Steindorff A."/>
            <person name="Ohm R."/>
            <person name="Martin F."/>
            <person name="Silar P."/>
            <person name="Natvig D."/>
            <person name="Lalanne C."/>
            <person name="Gautier V."/>
            <person name="Ament-Velasquez S.L."/>
            <person name="Kruys A."/>
            <person name="Hutchinson M.I."/>
            <person name="Powell A.J."/>
            <person name="Barry K."/>
            <person name="Miller A.N."/>
            <person name="Grigoriev I.V."/>
            <person name="Debuchy R."/>
            <person name="Gladieux P."/>
            <person name="Thoren M.H."/>
            <person name="Johannesson H."/>
        </authorList>
    </citation>
    <scope>NUCLEOTIDE SEQUENCE</scope>
    <source>
        <strain evidence="2">CBS 118394</strain>
    </source>
</reference>
<name>A0AAE0IUG0_9PEZI</name>
<feature type="compositionally biased region" description="Polar residues" evidence="1">
    <location>
        <begin position="170"/>
        <end position="179"/>
    </location>
</feature>
<feature type="compositionally biased region" description="Low complexity" evidence="1">
    <location>
        <begin position="233"/>
        <end position="252"/>
    </location>
</feature>
<feature type="region of interest" description="Disordered" evidence="1">
    <location>
        <begin position="151"/>
        <end position="299"/>
    </location>
</feature>
<sequence length="299" mass="32038">MTNGGKLTQPSGTSNGTTSHNAHEPTCPEQVVLVGDDGRKRRYDALIANVRKTLPHLLPGLHPVTTGHSGQVVDYDAMHKNIVTLTDRLSSIPTGVVPGPDSGTTGHIAHEPNSPEQVVDQDAIKRANVSDASQASLADLSKVVPRVVSALKPVHPPTPPSQSRLAGPSSGATTLQTDARPQAQGTQQQQNQLQQQYQQPQAQQQTRQQAAQQAPKLHYSRQGQGGIQPLPPQVQQTQQQLLQQHMARQQQLSIANQKPQYANSSRPPAPPALPAGNGTTRHNGHEADASDRPNTLLLM</sequence>
<accession>A0AAE0IUG0</accession>
<evidence type="ECO:0000313" key="2">
    <source>
        <dbReference type="EMBL" id="KAK3331508.1"/>
    </source>
</evidence>
<evidence type="ECO:0000256" key="1">
    <source>
        <dbReference type="SAM" id="MobiDB-lite"/>
    </source>
</evidence>
<gene>
    <name evidence="2" type="ORF">B0H66DRAFT_98836</name>
</gene>
<dbReference type="Proteomes" id="UP001283341">
    <property type="component" value="Unassembled WGS sequence"/>
</dbReference>
<feature type="region of interest" description="Disordered" evidence="1">
    <location>
        <begin position="93"/>
        <end position="118"/>
    </location>
</feature>
<reference evidence="2" key="1">
    <citation type="journal article" date="2023" name="Mol. Phylogenet. Evol.">
        <title>Genome-scale phylogeny and comparative genomics of the fungal order Sordariales.</title>
        <authorList>
            <person name="Hensen N."/>
            <person name="Bonometti L."/>
            <person name="Westerberg I."/>
            <person name="Brannstrom I.O."/>
            <person name="Guillou S."/>
            <person name="Cros-Aarteil S."/>
            <person name="Calhoun S."/>
            <person name="Haridas S."/>
            <person name="Kuo A."/>
            <person name="Mondo S."/>
            <person name="Pangilinan J."/>
            <person name="Riley R."/>
            <person name="LaButti K."/>
            <person name="Andreopoulos B."/>
            <person name="Lipzen A."/>
            <person name="Chen C."/>
            <person name="Yan M."/>
            <person name="Daum C."/>
            <person name="Ng V."/>
            <person name="Clum A."/>
            <person name="Steindorff A."/>
            <person name="Ohm R.A."/>
            <person name="Martin F."/>
            <person name="Silar P."/>
            <person name="Natvig D.O."/>
            <person name="Lalanne C."/>
            <person name="Gautier V."/>
            <person name="Ament-Velasquez S.L."/>
            <person name="Kruys A."/>
            <person name="Hutchinson M.I."/>
            <person name="Powell A.J."/>
            <person name="Barry K."/>
            <person name="Miller A.N."/>
            <person name="Grigoriev I.V."/>
            <person name="Debuchy R."/>
            <person name="Gladieux P."/>
            <person name="Hiltunen Thoren M."/>
            <person name="Johannesson H."/>
        </authorList>
    </citation>
    <scope>NUCLEOTIDE SEQUENCE</scope>
    <source>
        <strain evidence="2">CBS 118394</strain>
    </source>
</reference>
<proteinExistence type="predicted"/>
<evidence type="ECO:0000313" key="3">
    <source>
        <dbReference type="Proteomes" id="UP001283341"/>
    </source>
</evidence>
<organism evidence="2 3">
    <name type="scientific">Apodospora peruviana</name>
    <dbReference type="NCBI Taxonomy" id="516989"/>
    <lineage>
        <taxon>Eukaryota</taxon>
        <taxon>Fungi</taxon>
        <taxon>Dikarya</taxon>
        <taxon>Ascomycota</taxon>
        <taxon>Pezizomycotina</taxon>
        <taxon>Sordariomycetes</taxon>
        <taxon>Sordariomycetidae</taxon>
        <taxon>Sordariales</taxon>
        <taxon>Lasiosphaeriaceae</taxon>
        <taxon>Apodospora</taxon>
    </lineage>
</organism>
<comment type="caution">
    <text evidence="2">The sequence shown here is derived from an EMBL/GenBank/DDBJ whole genome shotgun (WGS) entry which is preliminary data.</text>
</comment>
<feature type="region of interest" description="Disordered" evidence="1">
    <location>
        <begin position="1"/>
        <end position="30"/>
    </location>
</feature>
<feature type="compositionally biased region" description="Polar residues" evidence="1">
    <location>
        <begin position="1"/>
        <end position="20"/>
    </location>
</feature>
<keyword evidence="3" id="KW-1185">Reference proteome</keyword>
<dbReference type="AlphaFoldDB" id="A0AAE0IUG0"/>